<keyword evidence="4" id="KW-0233">DNA recombination</keyword>
<dbReference type="GO" id="GO:0015074">
    <property type="term" value="P:DNA integration"/>
    <property type="evidence" value="ECO:0007669"/>
    <property type="project" value="UniProtKB-KW"/>
</dbReference>
<evidence type="ECO:0000313" key="6">
    <source>
        <dbReference type="Proteomes" id="UP000612349"/>
    </source>
</evidence>
<dbReference type="GO" id="GO:0006310">
    <property type="term" value="P:DNA recombination"/>
    <property type="evidence" value="ECO:0007669"/>
    <property type="project" value="UniProtKB-KW"/>
</dbReference>
<dbReference type="EMBL" id="BMIP01000005">
    <property type="protein sequence ID" value="GGD74145.1"/>
    <property type="molecule type" value="Genomic_DNA"/>
</dbReference>
<dbReference type="PANTHER" id="PTHR30629">
    <property type="entry name" value="PROPHAGE INTEGRASE"/>
    <property type="match status" value="1"/>
</dbReference>
<proteinExistence type="inferred from homology"/>
<gene>
    <name evidence="5" type="ORF">GCM10010990_24750</name>
</gene>
<evidence type="ECO:0008006" key="7">
    <source>
        <dbReference type="Google" id="ProtNLM"/>
    </source>
</evidence>
<evidence type="ECO:0000256" key="1">
    <source>
        <dbReference type="ARBA" id="ARBA00008857"/>
    </source>
</evidence>
<keyword evidence="2" id="KW-0229">DNA integration</keyword>
<comment type="caution">
    <text evidence="5">The sequence shown here is derived from an EMBL/GenBank/DDBJ whole genome shotgun (WGS) entry which is preliminary data.</text>
</comment>
<keyword evidence="3" id="KW-0238">DNA-binding</keyword>
<evidence type="ECO:0000256" key="2">
    <source>
        <dbReference type="ARBA" id="ARBA00022908"/>
    </source>
</evidence>
<dbReference type="AlphaFoldDB" id="A0A917DVE0"/>
<evidence type="ECO:0000256" key="4">
    <source>
        <dbReference type="ARBA" id="ARBA00023172"/>
    </source>
</evidence>
<evidence type="ECO:0000313" key="5">
    <source>
        <dbReference type="EMBL" id="GGD74145.1"/>
    </source>
</evidence>
<reference evidence="5" key="2">
    <citation type="submission" date="2020-09" db="EMBL/GenBank/DDBJ databases">
        <authorList>
            <person name="Sun Q."/>
            <person name="Zhou Y."/>
        </authorList>
    </citation>
    <scope>NUCLEOTIDE SEQUENCE</scope>
    <source>
        <strain evidence="5">CGMCC 1.15360</strain>
    </source>
</reference>
<reference evidence="5" key="1">
    <citation type="journal article" date="2014" name="Int. J. Syst. Evol. Microbiol.">
        <title>Complete genome sequence of Corynebacterium casei LMG S-19264T (=DSM 44701T), isolated from a smear-ripened cheese.</title>
        <authorList>
            <consortium name="US DOE Joint Genome Institute (JGI-PGF)"/>
            <person name="Walter F."/>
            <person name="Albersmeier A."/>
            <person name="Kalinowski J."/>
            <person name="Ruckert C."/>
        </authorList>
    </citation>
    <scope>NUCLEOTIDE SEQUENCE</scope>
    <source>
        <strain evidence="5">CGMCC 1.15360</strain>
    </source>
</reference>
<dbReference type="InterPro" id="IPR010998">
    <property type="entry name" value="Integrase_recombinase_N"/>
</dbReference>
<dbReference type="OrthoDB" id="7873969at2"/>
<dbReference type="InterPro" id="IPR013762">
    <property type="entry name" value="Integrase-like_cat_sf"/>
</dbReference>
<comment type="similarity">
    <text evidence="1">Belongs to the 'phage' integrase family.</text>
</comment>
<dbReference type="SUPFAM" id="SSF56349">
    <property type="entry name" value="DNA breaking-rejoining enzymes"/>
    <property type="match status" value="1"/>
</dbReference>
<organism evidence="5 6">
    <name type="scientific">Croceicoccus mobilis</name>
    <dbReference type="NCBI Taxonomy" id="1703339"/>
    <lineage>
        <taxon>Bacteria</taxon>
        <taxon>Pseudomonadati</taxon>
        <taxon>Pseudomonadota</taxon>
        <taxon>Alphaproteobacteria</taxon>
        <taxon>Sphingomonadales</taxon>
        <taxon>Erythrobacteraceae</taxon>
        <taxon>Croceicoccus</taxon>
    </lineage>
</organism>
<protein>
    <recommendedName>
        <fullName evidence="7">Integrase</fullName>
    </recommendedName>
</protein>
<sequence>MAKIRIPCLVGKTNAAGITSWYWQPSAYLRKNGWKAISLGKNETDAINAARAQNERVEEWKDGGSKPREVKKRINRGTVAGLIARYREEIMEGTKQDGSPVLADSTKKTYNTALRKLEAWAGKHPLAFITRSRVRVLRNAMMADPEKGGIGHHAAHQTLKMGRTLFAFAIDCELVETNPFDNFRLAAPPPRDVIWSPAAREAMMAAAAAAGMPSIALAVELGFATGQREADLLHLSHRQYVAIPEHKMQPEDFATLAALAPDHTPRGIRVRQRKTKAWIEVPVVNDTRNRIEAAIRSARAGGVTTVLMDDTRPREGGLQGLYEGKAGQTRFQRDFAAVRTAAAAQAENSGDTELAQELAGIEFRDLRRTCVVFMGELGLDAHLIAAITGHDIDETQKILKTYMPRTTGRAARAIALASARNKPRQDDSNQAEG</sequence>
<dbReference type="InterPro" id="IPR050808">
    <property type="entry name" value="Phage_Integrase"/>
</dbReference>
<dbReference type="Proteomes" id="UP000612349">
    <property type="component" value="Unassembled WGS sequence"/>
</dbReference>
<dbReference type="PANTHER" id="PTHR30629:SF2">
    <property type="entry name" value="PROPHAGE INTEGRASE INTS-RELATED"/>
    <property type="match status" value="1"/>
</dbReference>
<dbReference type="GO" id="GO:0003677">
    <property type="term" value="F:DNA binding"/>
    <property type="evidence" value="ECO:0007669"/>
    <property type="project" value="UniProtKB-KW"/>
</dbReference>
<dbReference type="RefSeq" id="WP_156522163.1">
    <property type="nucleotide sequence ID" value="NZ_BMIP01000005.1"/>
</dbReference>
<dbReference type="Gene3D" id="1.10.443.10">
    <property type="entry name" value="Intergrase catalytic core"/>
    <property type="match status" value="1"/>
</dbReference>
<name>A0A917DVE0_9SPHN</name>
<dbReference type="Gene3D" id="1.10.150.130">
    <property type="match status" value="1"/>
</dbReference>
<accession>A0A917DVE0</accession>
<keyword evidence="6" id="KW-1185">Reference proteome</keyword>
<evidence type="ECO:0000256" key="3">
    <source>
        <dbReference type="ARBA" id="ARBA00023125"/>
    </source>
</evidence>
<dbReference type="InterPro" id="IPR011010">
    <property type="entry name" value="DNA_brk_join_enz"/>
</dbReference>